<comment type="caution">
    <text evidence="2">The sequence shown here is derived from an EMBL/GenBank/DDBJ whole genome shotgun (WGS) entry which is preliminary data.</text>
</comment>
<feature type="domain" description="Heterokaryon incompatibility" evidence="1">
    <location>
        <begin position="136"/>
        <end position="285"/>
    </location>
</feature>
<name>A0A9W8WBB0_9HYPO</name>
<protein>
    <recommendedName>
        <fullName evidence="1">Heterokaryon incompatibility domain-containing protein</fullName>
    </recommendedName>
</protein>
<reference evidence="2" key="1">
    <citation type="submission" date="2022-10" db="EMBL/GenBank/DDBJ databases">
        <title>Tapping the CABI collections for fungal endophytes: first genome assemblies for Collariella, Neodidymelliopsis, Ascochyta clinopodiicola, Didymella pomorum, Didymosphaeria variabile, Neocosmospora piperis and Neocucurbitaria cava.</title>
        <authorList>
            <person name="Hill R."/>
        </authorList>
    </citation>
    <scope>NUCLEOTIDE SEQUENCE</scope>
    <source>
        <strain evidence="2">IMI 366586</strain>
    </source>
</reference>
<dbReference type="OrthoDB" id="2288928at2759"/>
<dbReference type="Pfam" id="PF06985">
    <property type="entry name" value="HET"/>
    <property type="match status" value="1"/>
</dbReference>
<dbReference type="EMBL" id="JAPEUR010000140">
    <property type="protein sequence ID" value="KAJ4318481.1"/>
    <property type="molecule type" value="Genomic_DNA"/>
</dbReference>
<dbReference type="InterPro" id="IPR052895">
    <property type="entry name" value="HetReg/Transcr_Mod"/>
</dbReference>
<evidence type="ECO:0000259" key="1">
    <source>
        <dbReference type="Pfam" id="PF06985"/>
    </source>
</evidence>
<keyword evidence="3" id="KW-1185">Reference proteome</keyword>
<sequence length="713" mass="79940">MSSQIYQNLPNPETSIRLLRIEPGWPADPLSVHLTVVPDRNTAPTYDALSYVWGKNLSPDPVLCNGSSITITANLESALRALRPFPAVGHPAQHGVDVIDKGHLLHSSKHPWKAFAHNRNETEAVESRRTKADADQTTGFVWIDALCINQADLKECAEQVKGMRDIYKTAKVVRIWLGTTLVTAEGVPRVFPDVKTRKLDAALGRIRLTELGHMPVVLSFLAQALRNETRSREANGYSSVPGATVEAEKGEVDLVGFPQSYAPEWSILTGFLEQPWFHRVWIVQEVVMAQEAKVMMGDWEMEWESFARAIDILDEARLSISHSLKMHGSEDLWKGLPLLAARYLGHIRRLPGRTNYLLPLLNDSRQRKATKPADHVFAVLGMASEVVNPDPKHVDLFRFVVIDYNKPTAHVFRDATWFILLSHATLLPLHMVELSDGQSMKDCPSWVPLWTEPRKTIGLRQKLFNANLSKKMDLDCHDENTLRVSGYAFERVQTVSPGLKTAAQTAADMDSNSAWHYPPHSEEIEFVTSAWNIAESFQVTTREETRLLQRPYQSPDAVLEAFVYTLCGNWNESTDNEKADASSEVINSAKAWLEKFVDRFSQSASFLSKIWHAFREAMLQPGGLGFQACMLRGCISRRFFITSGGFMGIGPEAMKEGDVVVVLFGLTLPFLLRRTQENVDKFLVVGPCYVHGIMEGELVTALEGQPPQVFTLV</sequence>
<organism evidence="2 3">
    <name type="scientific">Fusarium piperis</name>
    <dbReference type="NCBI Taxonomy" id="1435070"/>
    <lineage>
        <taxon>Eukaryota</taxon>
        <taxon>Fungi</taxon>
        <taxon>Dikarya</taxon>
        <taxon>Ascomycota</taxon>
        <taxon>Pezizomycotina</taxon>
        <taxon>Sordariomycetes</taxon>
        <taxon>Hypocreomycetidae</taxon>
        <taxon>Hypocreales</taxon>
        <taxon>Nectriaceae</taxon>
        <taxon>Fusarium</taxon>
        <taxon>Fusarium solani species complex</taxon>
    </lineage>
</organism>
<proteinExistence type="predicted"/>
<dbReference type="AlphaFoldDB" id="A0A9W8WBB0"/>
<accession>A0A9W8WBB0</accession>
<dbReference type="Proteomes" id="UP001140502">
    <property type="component" value="Unassembled WGS sequence"/>
</dbReference>
<dbReference type="Pfam" id="PF26639">
    <property type="entry name" value="Het-6_barrel"/>
    <property type="match status" value="1"/>
</dbReference>
<dbReference type="InterPro" id="IPR010730">
    <property type="entry name" value="HET"/>
</dbReference>
<dbReference type="PANTHER" id="PTHR24148:SF64">
    <property type="entry name" value="HETEROKARYON INCOMPATIBILITY DOMAIN-CONTAINING PROTEIN"/>
    <property type="match status" value="1"/>
</dbReference>
<evidence type="ECO:0000313" key="3">
    <source>
        <dbReference type="Proteomes" id="UP001140502"/>
    </source>
</evidence>
<dbReference type="PANTHER" id="PTHR24148">
    <property type="entry name" value="ANKYRIN REPEAT DOMAIN-CONTAINING PROTEIN 39 HOMOLOG-RELATED"/>
    <property type="match status" value="1"/>
</dbReference>
<gene>
    <name evidence="2" type="ORF">N0V84_006806</name>
</gene>
<evidence type="ECO:0000313" key="2">
    <source>
        <dbReference type="EMBL" id="KAJ4318481.1"/>
    </source>
</evidence>